<reference evidence="2" key="1">
    <citation type="submission" date="2011-06" db="EMBL/GenBank/DDBJ databases">
        <title>Complete genome sequence of Paenibacillus mucilaginosus KNP414.</title>
        <authorList>
            <person name="Wang J."/>
            <person name="Hu S."/>
            <person name="Hu X."/>
            <person name="Zhang B."/>
            <person name="Dong D."/>
            <person name="Zhang S."/>
            <person name="Zhao K."/>
            <person name="Wu D."/>
        </authorList>
    </citation>
    <scope>NUCLEOTIDE SEQUENCE [LARGE SCALE GENOMIC DNA]</scope>
    <source>
        <strain evidence="2">KNP414</strain>
    </source>
</reference>
<dbReference type="AlphaFoldDB" id="F8F642"/>
<dbReference type="EMBL" id="CP002869">
    <property type="protein sequence ID" value="AEI41930.1"/>
    <property type="molecule type" value="Genomic_DNA"/>
</dbReference>
<dbReference type="KEGG" id="pms:KNP414_03372"/>
<protein>
    <submittedName>
        <fullName evidence="1">Uncharacterized protein</fullName>
    </submittedName>
</protein>
<name>F8F642_PAEMK</name>
<proteinExistence type="predicted"/>
<dbReference type="Proteomes" id="UP000006620">
    <property type="component" value="Chromosome"/>
</dbReference>
<sequence>MCNSSGPVGLYGIQYFHFFSGLRGYTFYFTDPETIAE</sequence>
<gene>
    <name evidence="1" type="ordered locus">KNP414_03372</name>
</gene>
<accession>F8F642</accession>
<dbReference type="HOGENOM" id="CLU_3346741_0_0_9"/>
<evidence type="ECO:0000313" key="1">
    <source>
        <dbReference type="EMBL" id="AEI41930.1"/>
    </source>
</evidence>
<organism evidence="1 2">
    <name type="scientific">Paenibacillus mucilaginosus (strain KNP414)</name>
    <dbReference type="NCBI Taxonomy" id="1036673"/>
    <lineage>
        <taxon>Bacteria</taxon>
        <taxon>Bacillati</taxon>
        <taxon>Bacillota</taxon>
        <taxon>Bacilli</taxon>
        <taxon>Bacillales</taxon>
        <taxon>Paenibacillaceae</taxon>
        <taxon>Paenibacillus</taxon>
    </lineage>
</organism>
<reference evidence="1 2" key="2">
    <citation type="journal article" date="2013" name="Genome Announc.">
        <title>Genome Sequence of Growth-Improving Paenibacillus mucilaginosus Strain KNP414.</title>
        <authorList>
            <person name="Lu J.J."/>
            <person name="Wang J.F."/>
            <person name="Hu X.F."/>
        </authorList>
    </citation>
    <scope>NUCLEOTIDE SEQUENCE [LARGE SCALE GENOMIC DNA]</scope>
    <source>
        <strain evidence="1 2">KNP414</strain>
    </source>
</reference>
<evidence type="ECO:0000313" key="2">
    <source>
        <dbReference type="Proteomes" id="UP000006620"/>
    </source>
</evidence>